<feature type="transmembrane region" description="Helical" evidence="7">
    <location>
        <begin position="145"/>
        <end position="169"/>
    </location>
</feature>
<keyword evidence="3 7" id="KW-0812">Transmembrane</keyword>
<sequence length="242" mass="26963">MSALSIFFAALFYLATAIFVVGLALKIRQYAVTPAPLKIALTPAPLTTTGVGFRLTREVVFFESLFRSSKWTWAFGWMFHAALLLVVLRHVRYFQEPVWLPIAMVQPFGTYAGFAMVAGLAGLWARRFLVDRVRYISTPSDHLMLALLIAIGLTGLAMRFVAHIDIVAVKVFMLGLMRLSVQPLPTDPVLLVHLSLVALLMIIFPISKLLHAPGLFFSPTRNMTDNPREARHLATWAAALDK</sequence>
<dbReference type="SUPFAM" id="SSF103501">
    <property type="entry name" value="Respiratory nitrate reductase 1 gamma chain"/>
    <property type="match status" value="1"/>
</dbReference>
<evidence type="ECO:0000256" key="7">
    <source>
        <dbReference type="SAM" id="Phobius"/>
    </source>
</evidence>
<feature type="transmembrane region" description="Helical" evidence="7">
    <location>
        <begin position="108"/>
        <end position="125"/>
    </location>
</feature>
<keyword evidence="5" id="KW-0560">Oxidoreductase</keyword>
<evidence type="ECO:0000256" key="3">
    <source>
        <dbReference type="ARBA" id="ARBA00022692"/>
    </source>
</evidence>
<dbReference type="Gene3D" id="1.20.950.20">
    <property type="entry name" value="Transmembrane di-heme cytochromes, Chain C"/>
    <property type="match status" value="1"/>
</dbReference>
<comment type="subcellular location">
    <subcellularLocation>
        <location evidence="1">Cell membrane</location>
        <topology evidence="1">Multi-pass membrane protein</topology>
    </subcellularLocation>
</comment>
<dbReference type="Pfam" id="PF02665">
    <property type="entry name" value="Nitrate_red_gam"/>
    <property type="match status" value="1"/>
</dbReference>
<accession>A0A7Y8GZK2</accession>
<proteinExistence type="predicted"/>
<dbReference type="GO" id="GO:0005886">
    <property type="term" value="C:plasma membrane"/>
    <property type="evidence" value="ECO:0007669"/>
    <property type="project" value="UniProtKB-SubCell"/>
</dbReference>
<keyword evidence="6 7" id="KW-0472">Membrane</keyword>
<dbReference type="AlphaFoldDB" id="A0A7Y8GZK2"/>
<evidence type="ECO:0000256" key="1">
    <source>
        <dbReference type="ARBA" id="ARBA00004651"/>
    </source>
</evidence>
<gene>
    <name evidence="9" type="ORF">F3K02_18815</name>
</gene>
<feature type="domain" description="NarG-like" evidence="8">
    <location>
        <begin position="76"/>
        <end position="212"/>
    </location>
</feature>
<dbReference type="InterPro" id="IPR023234">
    <property type="entry name" value="NarG-like_domain"/>
</dbReference>
<reference evidence="9 10" key="1">
    <citation type="submission" date="2019-09" db="EMBL/GenBank/DDBJ databases">
        <title>Hydrogenophaga aromatica sp. nov., isolated from a para-xylene-degrading enrichment culture.</title>
        <authorList>
            <person name="Tancsics A."/>
            <person name="Banerjee S."/>
        </authorList>
    </citation>
    <scope>NUCLEOTIDE SEQUENCE [LARGE SCALE GENOMIC DNA]</scope>
    <source>
        <strain evidence="9 10">D2P1</strain>
    </source>
</reference>
<evidence type="ECO:0000313" key="10">
    <source>
        <dbReference type="Proteomes" id="UP000545507"/>
    </source>
</evidence>
<feature type="transmembrane region" description="Helical" evidence="7">
    <location>
        <begin position="71"/>
        <end position="88"/>
    </location>
</feature>
<dbReference type="EMBL" id="VYGV01000016">
    <property type="protein sequence ID" value="NWF47288.1"/>
    <property type="molecule type" value="Genomic_DNA"/>
</dbReference>
<dbReference type="InterPro" id="IPR036197">
    <property type="entry name" value="NarG-like_sf"/>
</dbReference>
<evidence type="ECO:0000259" key="8">
    <source>
        <dbReference type="Pfam" id="PF02665"/>
    </source>
</evidence>
<keyword evidence="4 7" id="KW-1133">Transmembrane helix</keyword>
<evidence type="ECO:0000256" key="2">
    <source>
        <dbReference type="ARBA" id="ARBA00022475"/>
    </source>
</evidence>
<evidence type="ECO:0000313" key="9">
    <source>
        <dbReference type="EMBL" id="NWF47288.1"/>
    </source>
</evidence>
<keyword evidence="10" id="KW-1185">Reference proteome</keyword>
<evidence type="ECO:0000256" key="6">
    <source>
        <dbReference type="ARBA" id="ARBA00023136"/>
    </source>
</evidence>
<dbReference type="GO" id="GO:0016491">
    <property type="term" value="F:oxidoreductase activity"/>
    <property type="evidence" value="ECO:0007669"/>
    <property type="project" value="UniProtKB-KW"/>
</dbReference>
<evidence type="ECO:0000256" key="4">
    <source>
        <dbReference type="ARBA" id="ARBA00022989"/>
    </source>
</evidence>
<protein>
    <submittedName>
        <fullName evidence="9">Nitrate reductase</fullName>
    </submittedName>
</protein>
<keyword evidence="2" id="KW-1003">Cell membrane</keyword>
<evidence type="ECO:0000256" key="5">
    <source>
        <dbReference type="ARBA" id="ARBA00023002"/>
    </source>
</evidence>
<name>A0A7Y8GZK2_9BURK</name>
<dbReference type="Proteomes" id="UP000545507">
    <property type="component" value="Unassembled WGS sequence"/>
</dbReference>
<organism evidence="9 10">
    <name type="scientific">Hydrogenophaga aromaticivorans</name>
    <dbReference type="NCBI Taxonomy" id="2610898"/>
    <lineage>
        <taxon>Bacteria</taxon>
        <taxon>Pseudomonadati</taxon>
        <taxon>Pseudomonadota</taxon>
        <taxon>Betaproteobacteria</taxon>
        <taxon>Burkholderiales</taxon>
        <taxon>Comamonadaceae</taxon>
        <taxon>Hydrogenophaga</taxon>
    </lineage>
</organism>
<dbReference type="RefSeq" id="WP_177137168.1">
    <property type="nucleotide sequence ID" value="NZ_VYGV01000016.1"/>
</dbReference>
<feature type="transmembrane region" description="Helical" evidence="7">
    <location>
        <begin position="6"/>
        <end position="25"/>
    </location>
</feature>
<feature type="transmembrane region" description="Helical" evidence="7">
    <location>
        <begin position="189"/>
        <end position="211"/>
    </location>
</feature>
<comment type="caution">
    <text evidence="9">The sequence shown here is derived from an EMBL/GenBank/DDBJ whole genome shotgun (WGS) entry which is preliminary data.</text>
</comment>